<keyword evidence="4" id="KW-1185">Reference proteome</keyword>
<accession>A0A949JMM3</accession>
<feature type="compositionally biased region" description="Basic and acidic residues" evidence="1">
    <location>
        <begin position="9"/>
        <end position="23"/>
    </location>
</feature>
<organism evidence="3 4">
    <name type="scientific">Streptomyces tardus</name>
    <dbReference type="NCBI Taxonomy" id="2780544"/>
    <lineage>
        <taxon>Bacteria</taxon>
        <taxon>Bacillati</taxon>
        <taxon>Actinomycetota</taxon>
        <taxon>Actinomycetes</taxon>
        <taxon>Kitasatosporales</taxon>
        <taxon>Streptomycetaceae</taxon>
        <taxon>Streptomyces</taxon>
    </lineage>
</organism>
<gene>
    <name evidence="3" type="ORF">JGS22_009800</name>
</gene>
<dbReference type="AlphaFoldDB" id="A0A949JMM3"/>
<sequence>MSSSGGPRAHSDPDGPAPRPDDAITRRAWSGAATLAGLFAVLGALNYSRIALDTAGSWSQHGIVVQAFTVAVLVALAAVATVWAVRGFRHREVRWLLCAGLVDAAIFLIGRLLTL</sequence>
<keyword evidence="2" id="KW-1133">Transmembrane helix</keyword>
<evidence type="ECO:0000256" key="2">
    <source>
        <dbReference type="SAM" id="Phobius"/>
    </source>
</evidence>
<comment type="caution">
    <text evidence="3">The sequence shown here is derived from an EMBL/GenBank/DDBJ whole genome shotgun (WGS) entry which is preliminary data.</text>
</comment>
<evidence type="ECO:0000313" key="3">
    <source>
        <dbReference type="EMBL" id="MBU7597901.1"/>
    </source>
</evidence>
<keyword evidence="2" id="KW-0812">Transmembrane</keyword>
<feature type="region of interest" description="Disordered" evidence="1">
    <location>
        <begin position="1"/>
        <end position="23"/>
    </location>
</feature>
<feature type="transmembrane region" description="Helical" evidence="2">
    <location>
        <begin position="28"/>
        <end position="48"/>
    </location>
</feature>
<keyword evidence="2" id="KW-0472">Membrane</keyword>
<evidence type="ECO:0000313" key="4">
    <source>
        <dbReference type="Proteomes" id="UP000694501"/>
    </source>
</evidence>
<feature type="transmembrane region" description="Helical" evidence="2">
    <location>
        <begin position="95"/>
        <end position="113"/>
    </location>
</feature>
<dbReference type="RefSeq" id="WP_216814919.1">
    <property type="nucleotide sequence ID" value="NZ_JAELVF020000001.1"/>
</dbReference>
<reference evidence="3" key="1">
    <citation type="submission" date="2021-06" db="EMBL/GenBank/DDBJ databases">
        <title>Sequencing of actinobacteria type strains.</title>
        <authorList>
            <person name="Nguyen G.-S."/>
            <person name="Wentzel A."/>
        </authorList>
    </citation>
    <scope>NUCLEOTIDE SEQUENCE</scope>
    <source>
        <strain evidence="3">P38-E01</strain>
    </source>
</reference>
<dbReference type="EMBL" id="JAELVF020000001">
    <property type="protein sequence ID" value="MBU7597901.1"/>
    <property type="molecule type" value="Genomic_DNA"/>
</dbReference>
<protein>
    <submittedName>
        <fullName evidence="3">Uncharacterized protein</fullName>
    </submittedName>
</protein>
<proteinExistence type="predicted"/>
<evidence type="ECO:0000256" key="1">
    <source>
        <dbReference type="SAM" id="MobiDB-lite"/>
    </source>
</evidence>
<feature type="transmembrane region" description="Helical" evidence="2">
    <location>
        <begin position="63"/>
        <end position="83"/>
    </location>
</feature>
<name>A0A949JMM3_9ACTN</name>
<dbReference type="Proteomes" id="UP000694501">
    <property type="component" value="Unassembled WGS sequence"/>
</dbReference>